<dbReference type="HOGENOM" id="CLU_727069_0_0_11"/>
<dbReference type="PROSITE" id="PS51257">
    <property type="entry name" value="PROKAR_LIPOPROTEIN"/>
    <property type="match status" value="1"/>
</dbReference>
<feature type="signal peptide" evidence="1">
    <location>
        <begin position="1"/>
        <end position="19"/>
    </location>
</feature>
<organism evidence="2 3">
    <name type="scientific">Corynebacterium singulare</name>
    <dbReference type="NCBI Taxonomy" id="161899"/>
    <lineage>
        <taxon>Bacteria</taxon>
        <taxon>Bacillati</taxon>
        <taxon>Actinomycetota</taxon>
        <taxon>Actinomycetes</taxon>
        <taxon>Mycobacteriales</taxon>
        <taxon>Corynebacteriaceae</taxon>
        <taxon>Corynebacterium</taxon>
    </lineage>
</organism>
<sequence>MLIALLRKLLAVYALGVCALVVSSCAQERSQTSKSFATWEWGGIARAVSAAPSASNPNYVFGTSTDEVGSLAELASVYNPSMERLGEGYVAPDKDQLVVFDSDFRKQSEKPLEGLGLPTQTTSAGSVDNKTAVFVFNESTSDSPYSSRIVLATKETTSAVPRDRRPVALRACTNETAVWLERDEDDGSGLTLVRMGTDGLLSESRLDTPAGTVASEYFSTLGCGKEKSYISFPDDIGGADVVSVGSPNEKPTLMHEGRIEGLPIPGVNRSSRYEEGSVSYFTSRGTIVAVDLEHQEVKETEPLIGTDRRPVSATIDGGNVHIVTQPIDGAEELRVHSFSFKDPVADKDGTHIAKLSQLMQGSTAHGAYTIPMSIYPFDKRTD</sequence>
<dbReference type="EMBL" id="CP010827">
    <property type="protein sequence ID" value="AJI77688.1"/>
    <property type="molecule type" value="Genomic_DNA"/>
</dbReference>
<feature type="chain" id="PRO_5039624711" description="Lactonase, 7-bladed beta-propeller" evidence="1">
    <location>
        <begin position="20"/>
        <end position="382"/>
    </location>
</feature>
<dbReference type="RefSeq" id="WP_144403087.1">
    <property type="nucleotide sequence ID" value="NZ_CP010827.1"/>
</dbReference>
<accession>A0A0B6ESC4</accession>
<evidence type="ECO:0000313" key="3">
    <source>
        <dbReference type="Proteomes" id="UP000031890"/>
    </source>
</evidence>
<name>A0A0B6ESC4_9CORY</name>
<keyword evidence="1" id="KW-0732">Signal</keyword>
<dbReference type="Proteomes" id="UP000031890">
    <property type="component" value="Chromosome"/>
</dbReference>
<dbReference type="KEGG" id="csx:CSING_00600"/>
<reference evidence="2 3" key="1">
    <citation type="journal article" date="2015" name="Genome Announc.">
        <title>Complete Genome Sequence and Annotation of Corynebacterium singulare DSM 44357, Isolated from a Human Semen Specimen.</title>
        <authorList>
            <person name="Merten M."/>
            <person name="Brinkrolf K."/>
            <person name="Albersmeier A."/>
            <person name="Kutter Y."/>
            <person name="Ruckert C."/>
            <person name="Tauch A."/>
        </authorList>
    </citation>
    <scope>NUCLEOTIDE SEQUENCE [LARGE SCALE GENOMIC DNA]</scope>
    <source>
        <strain evidence="2">IBS B52218</strain>
    </source>
</reference>
<evidence type="ECO:0000256" key="1">
    <source>
        <dbReference type="SAM" id="SignalP"/>
    </source>
</evidence>
<evidence type="ECO:0008006" key="4">
    <source>
        <dbReference type="Google" id="ProtNLM"/>
    </source>
</evidence>
<evidence type="ECO:0000313" key="2">
    <source>
        <dbReference type="EMBL" id="AJI77688.1"/>
    </source>
</evidence>
<protein>
    <recommendedName>
        <fullName evidence="4">Lactonase, 7-bladed beta-propeller</fullName>
    </recommendedName>
</protein>
<gene>
    <name evidence="2" type="ORF">CSING_00600</name>
</gene>
<proteinExistence type="predicted"/>
<dbReference type="STRING" id="161899.CSING_00600"/>
<dbReference type="AlphaFoldDB" id="A0A0B6ESC4"/>
<dbReference type="OrthoDB" id="4422409at2"/>